<dbReference type="EMBL" id="MT144811">
    <property type="protein sequence ID" value="QJH99826.1"/>
    <property type="molecule type" value="Genomic_DNA"/>
</dbReference>
<evidence type="ECO:0000313" key="2">
    <source>
        <dbReference type="EMBL" id="QJH99826.1"/>
    </source>
</evidence>
<proteinExistence type="predicted"/>
<sequence>MNNPKQIEYHIHPQGAPVIESVQTYIRHRDIIAAVVSMQSKHCEIAATIFTDNGPGLWIAATKDSHCLKDNENRDIRTTIMFPTLKGWRIWSVDGGRYDFYLCLVREIKRRKE</sequence>
<name>A0A6M3XPU1_9ZZZZ</name>
<organism evidence="2">
    <name type="scientific">viral metagenome</name>
    <dbReference type="NCBI Taxonomy" id="1070528"/>
    <lineage>
        <taxon>unclassified sequences</taxon>
        <taxon>metagenomes</taxon>
        <taxon>organismal metagenomes</taxon>
    </lineage>
</organism>
<dbReference type="AlphaFoldDB" id="A0A6M3XPU1"/>
<evidence type="ECO:0000313" key="1">
    <source>
        <dbReference type="EMBL" id="QJA89459.1"/>
    </source>
</evidence>
<accession>A0A6M3XPU1</accession>
<dbReference type="EMBL" id="MT142846">
    <property type="protein sequence ID" value="QJA89459.1"/>
    <property type="molecule type" value="Genomic_DNA"/>
</dbReference>
<protein>
    <submittedName>
        <fullName evidence="2">Uncharacterized protein</fullName>
    </submittedName>
</protein>
<reference evidence="2" key="1">
    <citation type="submission" date="2020-03" db="EMBL/GenBank/DDBJ databases">
        <title>The deep terrestrial virosphere.</title>
        <authorList>
            <person name="Holmfeldt K."/>
            <person name="Nilsson E."/>
            <person name="Simone D."/>
            <person name="Lopez-Fernandez M."/>
            <person name="Wu X."/>
            <person name="de Brujin I."/>
            <person name="Lundin D."/>
            <person name="Andersson A."/>
            <person name="Bertilsson S."/>
            <person name="Dopson M."/>
        </authorList>
    </citation>
    <scope>NUCLEOTIDE SEQUENCE</scope>
    <source>
        <strain evidence="1">MM415B02554</strain>
        <strain evidence="2">TM448B01698</strain>
    </source>
</reference>
<gene>
    <name evidence="1" type="ORF">MM415B02554_0016</name>
    <name evidence="2" type="ORF">TM448B01698_0004</name>
</gene>